<feature type="region of interest" description="Disordered" evidence="1">
    <location>
        <begin position="307"/>
        <end position="330"/>
    </location>
</feature>
<evidence type="ECO:0000313" key="3">
    <source>
        <dbReference type="EnsemblMetazoa" id="PPA36519.1"/>
    </source>
</evidence>
<keyword evidence="2" id="KW-0732">Signal</keyword>
<feature type="chain" id="PRO_5043579448" evidence="2">
    <location>
        <begin position="19"/>
        <end position="330"/>
    </location>
</feature>
<sequence>MRLIIWMSALLAVCASEGFELPGGLPDGSLITIYFLHKAAPRGQSGEVQVNFYDLYLNETILKKAEKKGRLPNVAAYLSFSQSRNIKAAFKNNGHWRNKKTWKLYFDPAADGYWRIDLYKHDKRHMSVFFQGYFLGLHIFSLDSVKSLTVDSSDNTATKIEVGIKYPISNFPTIPYQNFGLIQNQLKNNRSKIGSLSSFPVGSRIEIVAKLSAEGTASHKKPAILFRHGDHDAYILKIVQQRQWQAHELFMNNMETNDMLRLRYDSATCLHVKCEITFSNTADFMDQPITIESEDGASILHLEQFAAQKEIKPTTDQPKKEDIEETTEEP</sequence>
<reference evidence="4" key="1">
    <citation type="journal article" date="2008" name="Nat. Genet.">
        <title>The Pristionchus pacificus genome provides a unique perspective on nematode lifestyle and parasitism.</title>
        <authorList>
            <person name="Dieterich C."/>
            <person name="Clifton S.W."/>
            <person name="Schuster L.N."/>
            <person name="Chinwalla A."/>
            <person name="Delehaunty K."/>
            <person name="Dinkelacker I."/>
            <person name="Fulton L."/>
            <person name="Fulton R."/>
            <person name="Godfrey J."/>
            <person name="Minx P."/>
            <person name="Mitreva M."/>
            <person name="Roeseler W."/>
            <person name="Tian H."/>
            <person name="Witte H."/>
            <person name="Yang S.P."/>
            <person name="Wilson R.K."/>
            <person name="Sommer R.J."/>
        </authorList>
    </citation>
    <scope>NUCLEOTIDE SEQUENCE [LARGE SCALE GENOMIC DNA]</scope>
    <source>
        <strain evidence="4">PS312</strain>
    </source>
</reference>
<evidence type="ECO:0000256" key="1">
    <source>
        <dbReference type="SAM" id="MobiDB-lite"/>
    </source>
</evidence>
<protein>
    <submittedName>
        <fullName evidence="3">Uncharacterized protein</fullName>
    </submittedName>
</protein>
<proteinExistence type="predicted"/>
<keyword evidence="4" id="KW-1185">Reference proteome</keyword>
<dbReference type="EnsemblMetazoa" id="PPA36519.1">
    <property type="protein sequence ID" value="PPA36519.1"/>
    <property type="gene ID" value="WBGene00274888"/>
</dbReference>
<feature type="signal peptide" evidence="2">
    <location>
        <begin position="1"/>
        <end position="18"/>
    </location>
</feature>
<name>A0A2A6CVC6_PRIPA</name>
<organism evidence="3 4">
    <name type="scientific">Pristionchus pacificus</name>
    <name type="common">Parasitic nematode worm</name>
    <dbReference type="NCBI Taxonomy" id="54126"/>
    <lineage>
        <taxon>Eukaryota</taxon>
        <taxon>Metazoa</taxon>
        <taxon>Ecdysozoa</taxon>
        <taxon>Nematoda</taxon>
        <taxon>Chromadorea</taxon>
        <taxon>Rhabditida</taxon>
        <taxon>Rhabditina</taxon>
        <taxon>Diplogasteromorpha</taxon>
        <taxon>Diplogasteroidea</taxon>
        <taxon>Neodiplogasteridae</taxon>
        <taxon>Pristionchus</taxon>
    </lineage>
</organism>
<evidence type="ECO:0000313" key="4">
    <source>
        <dbReference type="Proteomes" id="UP000005239"/>
    </source>
</evidence>
<evidence type="ECO:0000256" key="2">
    <source>
        <dbReference type="SAM" id="SignalP"/>
    </source>
</evidence>
<dbReference type="Proteomes" id="UP000005239">
    <property type="component" value="Unassembled WGS sequence"/>
</dbReference>
<gene>
    <name evidence="3" type="primary">WBGene00274888</name>
</gene>
<feature type="compositionally biased region" description="Basic and acidic residues" evidence="1">
    <location>
        <begin position="309"/>
        <end position="322"/>
    </location>
</feature>
<dbReference type="AlphaFoldDB" id="A0A2A6CVC6"/>
<reference evidence="3" key="2">
    <citation type="submission" date="2022-06" db="UniProtKB">
        <authorList>
            <consortium name="EnsemblMetazoa"/>
        </authorList>
    </citation>
    <scope>IDENTIFICATION</scope>
    <source>
        <strain evidence="3">PS312</strain>
    </source>
</reference>
<accession>A0A8R1YQ58</accession>
<accession>A0A2A6CVC6</accession>